<dbReference type="EMBL" id="JAPZBU010000011">
    <property type="protein sequence ID" value="KAJ5379598.1"/>
    <property type="molecule type" value="Genomic_DNA"/>
</dbReference>
<dbReference type="InterPro" id="IPR011047">
    <property type="entry name" value="Quinoprotein_ADH-like_sf"/>
</dbReference>
<feature type="repeat" description="WD" evidence="7">
    <location>
        <begin position="836"/>
        <end position="877"/>
    </location>
</feature>
<sequence>MKSQQWDNNGGNVQFQGTATNPTFHMYVEHRQSRDRCLEYFAVTDPRDTKTNIHQTRGATLKDSYEWIFRHPQFQCWRDSNDSQVLWVKGDPGKGKTMLLCGIIDELRSTTMLEDPKAKTSLSFFFCQATDPKLSNAHAVLRGLIYMLVDMYPPLLSCARKRFKDTGEPLFGDAEAWAVLCNIFSDILHDSSLDMIYIVVDALDECVQDRDKLLQLILLETRELPHVKWIISSRNHVMKHIRLDDSQSILSLELQENAEAVSLAIGAYISNRIAEFESLEDDDTLREYVQQTLQMKAEGTFLWVALVVQELQGVDSWDVKQVVDNVPTGLDDMYARMIHQIEQEAPRTREFCQLVLSTATLAYRPLQLLELGVVSGLPGEIAGKVKSLVTIIKRSGSFLTVRDESIYFVHQSAKDYLMGKGGQSIFSSGPTVAHRRIFTQSLQIMRKTLRRDMYSLHALVTRYSCVYWVDHLRDSGSYEDVQDSGTVDTFLRTQCLYWFEALSLLRSISDGIMSIQGLRDLLSERSAAAKLSSLAQDAYRFILYHRGAIENHPLQVYGCGLVFSPSRSMIKELFWHERPKDIMMMPWLGNDWDAHTGACLQTLEGHDFYVNSVAFSHDSSRVASGSDDKTIKIWDAHTGACLQTLEGHGLPVDSVVFSPDSSRVASGSGDKTIKIWDAHTGACLQTLEGHGDWVRSVVFSHDSSRVASGSNDKTIKIWDAHTGACLKTLEGHDLYVNSVVFSHDSSRVASGSLDKTIKIWDAHTGACLKTLEGHGLPVNSVIWDAHTGACLQTLEGHYGTVNSVVFSHDSSRVASGSNDKTIKIWDAHSGACLQTLEGHGLPVNSVVFSPNSSRVASGSGDKTIKIWDAHTGACLQTLEGHGDWIRSVVFSHDSSRVASGSWDETIKIWDAHTGACLQTLEGHDRDVRLVVFSHDSSCVASGSWDRTIKIWDAHTGACLQTLQGHDRDVNSVVFSHDSSRVASGSNDKTIKIWDAHTGACLQTLEGHDGYVTSVVFSSDSSHVASGSLDKTIKIWDAHTGACLQTLQGHDRDVNSAVFSHDSSRVASGSRDKTIKIWDAHTGTCLQTLNVGSGVNILSFGTTNSSLHTDLGIVALRDSLTPTTSTPTEVAALELQSPSKSQPLQKPAYQGYGISSDGFWITRRSQKWLWLPPTYRPACSAVGRSGLTVVLGCQSGRVLIFRFAPKGSN</sequence>
<keyword evidence="2 7" id="KW-0853">WD repeat</keyword>
<proteinExistence type="inferred from homology"/>
<gene>
    <name evidence="9" type="ORF">N7509_012717</name>
</gene>
<feature type="repeat" description="WD" evidence="7">
    <location>
        <begin position="729"/>
        <end position="770"/>
    </location>
</feature>
<dbReference type="PROSITE" id="PS50082">
    <property type="entry name" value="WD_REPEATS_2"/>
    <property type="match status" value="11"/>
</dbReference>
<feature type="domain" description="NACHT" evidence="8">
    <location>
        <begin position="84"/>
        <end position="234"/>
    </location>
</feature>
<evidence type="ECO:0000256" key="7">
    <source>
        <dbReference type="PROSITE-ProRule" id="PRU00221"/>
    </source>
</evidence>
<evidence type="ECO:0000256" key="5">
    <source>
        <dbReference type="ARBA" id="ARBA00039789"/>
    </source>
</evidence>
<dbReference type="Gene3D" id="3.40.50.300">
    <property type="entry name" value="P-loop containing nucleotide triphosphate hydrolases"/>
    <property type="match status" value="1"/>
</dbReference>
<dbReference type="InterPro" id="IPR019775">
    <property type="entry name" value="WD40_repeat_CS"/>
</dbReference>
<dbReference type="RefSeq" id="XP_056483384.1">
    <property type="nucleotide sequence ID" value="XM_056637354.1"/>
</dbReference>
<evidence type="ECO:0000256" key="1">
    <source>
        <dbReference type="ARBA" id="ARBA00004570"/>
    </source>
</evidence>
<dbReference type="InterPro" id="IPR020472">
    <property type="entry name" value="WD40_PAC1"/>
</dbReference>
<organism evidence="9 10">
    <name type="scientific">Penicillium cosmopolitanum</name>
    <dbReference type="NCBI Taxonomy" id="1131564"/>
    <lineage>
        <taxon>Eukaryota</taxon>
        <taxon>Fungi</taxon>
        <taxon>Dikarya</taxon>
        <taxon>Ascomycota</taxon>
        <taxon>Pezizomycotina</taxon>
        <taxon>Eurotiomycetes</taxon>
        <taxon>Eurotiomycetidae</taxon>
        <taxon>Eurotiales</taxon>
        <taxon>Aspergillaceae</taxon>
        <taxon>Penicillium</taxon>
    </lineage>
</organism>
<feature type="repeat" description="WD" evidence="7">
    <location>
        <begin position="645"/>
        <end position="686"/>
    </location>
</feature>
<keyword evidence="10" id="KW-1185">Reference proteome</keyword>
<evidence type="ECO:0000313" key="9">
    <source>
        <dbReference type="EMBL" id="KAJ5379598.1"/>
    </source>
</evidence>
<dbReference type="SMART" id="SM00320">
    <property type="entry name" value="WD40"/>
    <property type="match status" value="11"/>
</dbReference>
<dbReference type="PROSITE" id="PS00678">
    <property type="entry name" value="WD_REPEATS_1"/>
    <property type="match status" value="11"/>
</dbReference>
<dbReference type="GO" id="GO:1990234">
    <property type="term" value="C:transferase complex"/>
    <property type="evidence" value="ECO:0007669"/>
    <property type="project" value="UniProtKB-ARBA"/>
</dbReference>
<dbReference type="Proteomes" id="UP001147747">
    <property type="component" value="Unassembled WGS sequence"/>
</dbReference>
<comment type="caution">
    <text evidence="9">The sequence shown here is derived from an EMBL/GenBank/DDBJ whole genome shotgun (WGS) entry which is preliminary data.</text>
</comment>
<reference evidence="9" key="1">
    <citation type="submission" date="2022-12" db="EMBL/GenBank/DDBJ databases">
        <authorList>
            <person name="Petersen C."/>
        </authorList>
    </citation>
    <scope>NUCLEOTIDE SEQUENCE</scope>
    <source>
        <strain evidence="9">IBT 29677</strain>
    </source>
</reference>
<feature type="repeat" description="WD" evidence="7">
    <location>
        <begin position="962"/>
        <end position="1003"/>
    </location>
</feature>
<protein>
    <recommendedName>
        <fullName evidence="5">Mitochondrial division protein 1</fullName>
    </recommendedName>
</protein>
<evidence type="ECO:0000313" key="10">
    <source>
        <dbReference type="Proteomes" id="UP001147747"/>
    </source>
</evidence>
<dbReference type="SUPFAM" id="SSF50969">
    <property type="entry name" value="YVTN repeat-like/Quinoprotein amine dehydrogenase"/>
    <property type="match status" value="1"/>
</dbReference>
<comment type="function">
    <text evidence="6">Involved in mitochondrial fission. Acts as an adapter protein required to form mitochondrial fission complexes. Formation of these complexes is required to promote constriction and fission of the mitochondrial compartment at a late step in mitochondrial division.</text>
</comment>
<dbReference type="OrthoDB" id="538223at2759"/>
<dbReference type="Pfam" id="PF00400">
    <property type="entry name" value="WD40"/>
    <property type="match status" value="11"/>
</dbReference>
<evidence type="ECO:0000256" key="2">
    <source>
        <dbReference type="ARBA" id="ARBA00022574"/>
    </source>
</evidence>
<feature type="repeat" description="WD" evidence="7">
    <location>
        <begin position="878"/>
        <end position="919"/>
    </location>
</feature>
<dbReference type="InterPro" id="IPR015943">
    <property type="entry name" value="WD40/YVTN_repeat-like_dom_sf"/>
</dbReference>
<feature type="repeat" description="WD" evidence="7">
    <location>
        <begin position="1046"/>
        <end position="1087"/>
    </location>
</feature>
<dbReference type="InterPro" id="IPR056884">
    <property type="entry name" value="NPHP3-like_N"/>
</dbReference>
<feature type="repeat" description="WD" evidence="7">
    <location>
        <begin position="687"/>
        <end position="728"/>
    </location>
</feature>
<dbReference type="AlphaFoldDB" id="A0A9W9VEX4"/>
<accession>A0A9W9VEX4</accession>
<dbReference type="InterPro" id="IPR001680">
    <property type="entry name" value="WD40_rpt"/>
</dbReference>
<feature type="repeat" description="WD" evidence="7">
    <location>
        <begin position="920"/>
        <end position="961"/>
    </location>
</feature>
<keyword evidence="3" id="KW-0677">Repeat</keyword>
<dbReference type="GO" id="GO:0005634">
    <property type="term" value="C:nucleus"/>
    <property type="evidence" value="ECO:0007669"/>
    <property type="project" value="TreeGrafter"/>
</dbReference>
<dbReference type="InterPro" id="IPR007111">
    <property type="entry name" value="NACHT_NTPase"/>
</dbReference>
<evidence type="ECO:0000256" key="6">
    <source>
        <dbReference type="ARBA" id="ARBA00043913"/>
    </source>
</evidence>
<dbReference type="GeneID" id="81376334"/>
<dbReference type="SUPFAM" id="SSF50998">
    <property type="entry name" value="Quinoprotein alcohol dehydrogenase-like"/>
    <property type="match status" value="1"/>
</dbReference>
<dbReference type="InterPro" id="IPR011044">
    <property type="entry name" value="Quino_amine_DH_bsu"/>
</dbReference>
<dbReference type="PANTHER" id="PTHR22847">
    <property type="entry name" value="WD40 REPEAT PROTEIN"/>
    <property type="match status" value="1"/>
</dbReference>
<evidence type="ECO:0000256" key="4">
    <source>
        <dbReference type="ARBA" id="ARBA00038415"/>
    </source>
</evidence>
<dbReference type="PROSITE" id="PS50294">
    <property type="entry name" value="WD_REPEATS_REGION"/>
    <property type="match status" value="11"/>
</dbReference>
<name>A0A9W9VEX4_9EURO</name>
<dbReference type="PRINTS" id="PR00320">
    <property type="entry name" value="GPROTEINBRPT"/>
</dbReference>
<feature type="repeat" description="WD" evidence="7">
    <location>
        <begin position="794"/>
        <end position="835"/>
    </location>
</feature>
<evidence type="ECO:0000256" key="3">
    <source>
        <dbReference type="ARBA" id="ARBA00022737"/>
    </source>
</evidence>
<dbReference type="InterPro" id="IPR027417">
    <property type="entry name" value="P-loop_NTPase"/>
</dbReference>
<dbReference type="GO" id="GO:0005741">
    <property type="term" value="C:mitochondrial outer membrane"/>
    <property type="evidence" value="ECO:0007669"/>
    <property type="project" value="UniProtKB-SubCell"/>
</dbReference>
<reference evidence="9" key="2">
    <citation type="journal article" date="2023" name="IMA Fungus">
        <title>Comparative genomic study of the Penicillium genus elucidates a diverse pangenome and 15 lateral gene transfer events.</title>
        <authorList>
            <person name="Petersen C."/>
            <person name="Sorensen T."/>
            <person name="Nielsen M.R."/>
            <person name="Sondergaard T.E."/>
            <person name="Sorensen J.L."/>
            <person name="Fitzpatrick D.A."/>
            <person name="Frisvad J.C."/>
            <person name="Nielsen K.L."/>
        </authorList>
    </citation>
    <scope>NUCLEOTIDE SEQUENCE</scope>
    <source>
        <strain evidence="9">IBT 29677</strain>
    </source>
</reference>
<dbReference type="PANTHER" id="PTHR22847:SF637">
    <property type="entry name" value="WD REPEAT DOMAIN 5B"/>
    <property type="match status" value="1"/>
</dbReference>
<evidence type="ECO:0000259" key="8">
    <source>
        <dbReference type="PROSITE" id="PS50837"/>
    </source>
</evidence>
<feature type="repeat" description="WD" evidence="7">
    <location>
        <begin position="1004"/>
        <end position="1045"/>
    </location>
</feature>
<dbReference type="PROSITE" id="PS50837">
    <property type="entry name" value="NACHT"/>
    <property type="match status" value="1"/>
</dbReference>
<dbReference type="Pfam" id="PF24883">
    <property type="entry name" value="NPHP3_N"/>
    <property type="match status" value="1"/>
</dbReference>
<comment type="subcellular location">
    <subcellularLocation>
        <location evidence="1">Mitochondrion outer membrane</location>
        <topology evidence="1">Peripheral membrane protein</topology>
        <orientation evidence="1">Cytoplasmic side</orientation>
    </subcellularLocation>
</comment>
<dbReference type="CDD" id="cd00200">
    <property type="entry name" value="WD40"/>
    <property type="match status" value="2"/>
</dbReference>
<feature type="repeat" description="WD" evidence="7">
    <location>
        <begin position="603"/>
        <end position="644"/>
    </location>
</feature>
<comment type="similarity">
    <text evidence="4">Belongs to the WD repeat MDV1/CAF4 family.</text>
</comment>
<dbReference type="Gene3D" id="2.130.10.10">
    <property type="entry name" value="YVTN repeat-like/Quinoprotein amine dehydrogenase"/>
    <property type="match status" value="7"/>
</dbReference>